<organism evidence="5 6">
    <name type="scientific">Bradyrhizobium manausense</name>
    <dbReference type="NCBI Taxonomy" id="989370"/>
    <lineage>
        <taxon>Bacteria</taxon>
        <taxon>Pseudomonadati</taxon>
        <taxon>Pseudomonadota</taxon>
        <taxon>Alphaproteobacteria</taxon>
        <taxon>Hyphomicrobiales</taxon>
        <taxon>Nitrobacteraceae</taxon>
        <taxon>Bradyrhizobium</taxon>
    </lineage>
</organism>
<dbReference type="SMART" id="SM00028">
    <property type="entry name" value="TPR"/>
    <property type="match status" value="6"/>
</dbReference>
<evidence type="ECO:0000313" key="5">
    <source>
        <dbReference type="EMBL" id="KRQ11694.1"/>
    </source>
</evidence>
<feature type="repeat" description="TPR" evidence="3">
    <location>
        <begin position="173"/>
        <end position="206"/>
    </location>
</feature>
<dbReference type="Pfam" id="PF00515">
    <property type="entry name" value="TPR_1"/>
    <property type="match status" value="1"/>
</dbReference>
<dbReference type="Gene3D" id="1.25.40.10">
    <property type="entry name" value="Tetratricopeptide repeat domain"/>
    <property type="match status" value="3"/>
</dbReference>
<dbReference type="PANTHER" id="PTHR44943">
    <property type="entry name" value="CELLULOSE SYNTHASE OPERON PROTEIN C"/>
    <property type="match status" value="1"/>
</dbReference>
<dbReference type="EMBL" id="LJYG01000076">
    <property type="protein sequence ID" value="KRQ11694.1"/>
    <property type="molecule type" value="Genomic_DNA"/>
</dbReference>
<comment type="caution">
    <text evidence="5">The sequence shown here is derived from an EMBL/GenBank/DDBJ whole genome shotgun (WGS) entry which is preliminary data.</text>
</comment>
<evidence type="ECO:0000256" key="4">
    <source>
        <dbReference type="SAM" id="MobiDB-lite"/>
    </source>
</evidence>
<dbReference type="PANTHER" id="PTHR44943:SF4">
    <property type="entry name" value="TPR REPEAT-CONTAINING PROTEIN MJ0798"/>
    <property type="match status" value="1"/>
</dbReference>
<keyword evidence="1" id="KW-0677">Repeat</keyword>
<dbReference type="InterPro" id="IPR051685">
    <property type="entry name" value="Ycf3/AcsC/BcsC/TPR_MFPF"/>
</dbReference>
<sequence>MSTAAAFCEAGLAHFQAGRHLDARACYQQALGIDAEHTDAQHLMGLLHLEARQYNDALEWIVRAIRRAPKAKYLASFATVLQLHGRCDEALAVLDKAIQLRREDAGLWCQSGILLHKLGRNEEALARLDESVRLLPDHAPTLRTRAWVLYGLKRYEESATEGARAHRLDPGDAETCNNLGLALRRLRRNEEALVWFEKAIALAPRFADAFDNRLVALFHLHRFDELFALSDRMISLGLSNEVTAWNVSLAQLLTGNFEAGWLGHQTRSKLPSSKYPPFPQPMWLGDENVEGRTILIAADEGLGDNIDLDLRRPSRRRPWSTDLDPAAMDARLPLAARSHRQPLVSERAAVSPDRDA</sequence>
<gene>
    <name evidence="5" type="ORF">AOQ71_17585</name>
</gene>
<reference evidence="5 6" key="1">
    <citation type="submission" date="2015-09" db="EMBL/GenBank/DDBJ databases">
        <title>Draft Genome Sequence of Bradyrhizobium manausense Strain BR 3351T, a Novel Symbiotic Nitrogen-Fixing Alphaproteobacterium Isolated from Brazilian Amazon Rain Forest.</title>
        <authorList>
            <person name="De Araujo J.L."/>
            <person name="Zilli J.E."/>
        </authorList>
    </citation>
    <scope>NUCLEOTIDE SEQUENCE [LARGE SCALE GENOMIC DNA]</scope>
    <source>
        <strain evidence="5 6">BR3351</strain>
    </source>
</reference>
<dbReference type="Pfam" id="PF14559">
    <property type="entry name" value="TPR_19"/>
    <property type="match status" value="1"/>
</dbReference>
<name>A0A0R3DTG2_9BRAD</name>
<proteinExistence type="predicted"/>
<feature type="repeat" description="TPR" evidence="3">
    <location>
        <begin position="105"/>
        <end position="138"/>
    </location>
</feature>
<dbReference type="Pfam" id="PF13432">
    <property type="entry name" value="TPR_16"/>
    <property type="match status" value="1"/>
</dbReference>
<evidence type="ECO:0000313" key="6">
    <source>
        <dbReference type="Proteomes" id="UP000051936"/>
    </source>
</evidence>
<evidence type="ECO:0000256" key="2">
    <source>
        <dbReference type="ARBA" id="ARBA00022803"/>
    </source>
</evidence>
<dbReference type="SUPFAM" id="SSF48452">
    <property type="entry name" value="TPR-like"/>
    <property type="match status" value="1"/>
</dbReference>
<feature type="region of interest" description="Disordered" evidence="4">
    <location>
        <begin position="334"/>
        <end position="356"/>
    </location>
</feature>
<dbReference type="InterPro" id="IPR011990">
    <property type="entry name" value="TPR-like_helical_dom_sf"/>
</dbReference>
<dbReference type="OrthoDB" id="9813074at2"/>
<accession>A0A0R3DTG2</accession>
<dbReference type="STRING" id="989370.AOQ71_17585"/>
<keyword evidence="6" id="KW-1185">Reference proteome</keyword>
<evidence type="ECO:0000256" key="3">
    <source>
        <dbReference type="PROSITE-ProRule" id="PRU00339"/>
    </source>
</evidence>
<keyword evidence="2 3" id="KW-0802">TPR repeat</keyword>
<feature type="repeat" description="TPR" evidence="3">
    <location>
        <begin position="38"/>
        <end position="71"/>
    </location>
</feature>
<dbReference type="InterPro" id="IPR019734">
    <property type="entry name" value="TPR_rpt"/>
</dbReference>
<dbReference type="PROSITE" id="PS50005">
    <property type="entry name" value="TPR"/>
    <property type="match status" value="3"/>
</dbReference>
<protein>
    <submittedName>
        <fullName evidence="5">Uncharacterized protein</fullName>
    </submittedName>
</protein>
<dbReference type="AlphaFoldDB" id="A0A0R3DTG2"/>
<evidence type="ECO:0000256" key="1">
    <source>
        <dbReference type="ARBA" id="ARBA00022737"/>
    </source>
</evidence>
<dbReference type="Proteomes" id="UP000051936">
    <property type="component" value="Unassembled WGS sequence"/>
</dbReference>